<dbReference type="Proteomes" id="UP000632766">
    <property type="component" value="Unassembled WGS sequence"/>
</dbReference>
<keyword evidence="2" id="KW-1185">Reference proteome</keyword>
<name>A0A8J7HXX0_9NOST</name>
<reference evidence="1 2" key="1">
    <citation type="journal article" date="2021" name="Int. J. Syst. Evol. Microbiol.">
        <title>Amazonocrinis nigriterrae gen. nov., sp. nov., Atlanticothrix silvestris gen. nov., sp. nov. and Dendronalium phyllosphericum gen. nov., sp. nov., nostocacean cyanobacteria from Brazilian environments.</title>
        <authorList>
            <person name="Alvarenga D.O."/>
            <person name="Andreote A.P.D."/>
            <person name="Branco L.H.Z."/>
            <person name="Delbaje E."/>
            <person name="Cruz R.B."/>
            <person name="Varani A.M."/>
            <person name="Fiore M.F."/>
        </authorList>
    </citation>
    <scope>NUCLEOTIDE SEQUENCE [LARGE SCALE GENOMIC DNA]</scope>
    <source>
        <strain evidence="1 2">CENA67</strain>
    </source>
</reference>
<dbReference type="EMBL" id="JAECZC010000110">
    <property type="protein sequence ID" value="MBH8567082.1"/>
    <property type="molecule type" value="Genomic_DNA"/>
</dbReference>
<evidence type="ECO:0000313" key="2">
    <source>
        <dbReference type="Proteomes" id="UP000632766"/>
    </source>
</evidence>
<sequence>MQNITLTGLTQLAQIFSALAVNNQESRGASAVGGFPDSRATGVQKTLIFGLLTLDLVQLTPKKYDTCVSPNRISLKFKNYELPLRFRQLLHLGSHPCGWVSRQPLGVA</sequence>
<gene>
    <name evidence="1" type="ORF">I8748_33875</name>
</gene>
<proteinExistence type="predicted"/>
<protein>
    <submittedName>
        <fullName evidence="1">Uncharacterized protein</fullName>
    </submittedName>
</protein>
<organism evidence="1 2">
    <name type="scientific">Amazonocrinis nigriterrae CENA67</name>
    <dbReference type="NCBI Taxonomy" id="2794033"/>
    <lineage>
        <taxon>Bacteria</taxon>
        <taxon>Bacillati</taxon>
        <taxon>Cyanobacteriota</taxon>
        <taxon>Cyanophyceae</taxon>
        <taxon>Nostocales</taxon>
        <taxon>Nostocaceae</taxon>
        <taxon>Amazonocrinis</taxon>
        <taxon>Amazonocrinis nigriterrae</taxon>
    </lineage>
</organism>
<comment type="caution">
    <text evidence="1">The sequence shown here is derived from an EMBL/GenBank/DDBJ whole genome shotgun (WGS) entry which is preliminary data.</text>
</comment>
<accession>A0A8J7HXX0</accession>
<dbReference type="AlphaFoldDB" id="A0A8J7HXX0"/>
<evidence type="ECO:0000313" key="1">
    <source>
        <dbReference type="EMBL" id="MBH8567082.1"/>
    </source>
</evidence>
<dbReference type="RefSeq" id="WP_214662873.1">
    <property type="nucleotide sequence ID" value="NZ_JAECZC010000110.1"/>
</dbReference>